<proteinExistence type="predicted"/>
<protein>
    <submittedName>
        <fullName evidence="1">Integrase</fullName>
    </submittedName>
</protein>
<dbReference type="Proteomes" id="UP000265875">
    <property type="component" value="Unassembled WGS sequence"/>
</dbReference>
<reference evidence="1 2" key="1">
    <citation type="submission" date="2018-08" db="EMBL/GenBank/DDBJ databases">
        <title>Draft genome sequence of the cyanotroph, Pseudomonas monteilii BCN3.</title>
        <authorList>
            <person name="Jones L.B."/>
            <person name="Kunz D.A."/>
        </authorList>
    </citation>
    <scope>NUCLEOTIDE SEQUENCE [LARGE SCALE GENOMIC DNA]</scope>
    <source>
        <strain evidence="1 2">BCN3</strain>
    </source>
</reference>
<dbReference type="AlphaFoldDB" id="A0A399M6B8"/>
<comment type="caution">
    <text evidence="1">The sequence shown here is derived from an EMBL/GenBank/DDBJ whole genome shotgun (WGS) entry which is preliminary data.</text>
</comment>
<accession>A0A399M6B8</accession>
<organism evidence="1 2">
    <name type="scientific">Pseudomonas monteilii</name>
    <dbReference type="NCBI Taxonomy" id="76759"/>
    <lineage>
        <taxon>Bacteria</taxon>
        <taxon>Pseudomonadati</taxon>
        <taxon>Pseudomonadota</taxon>
        <taxon>Gammaproteobacteria</taxon>
        <taxon>Pseudomonadales</taxon>
        <taxon>Pseudomonadaceae</taxon>
        <taxon>Pseudomonas</taxon>
    </lineage>
</organism>
<sequence>MIELESMAPGRAWRALAEFSVGQPWPLTIHQIRRSTAIYAIRSGIVSLPALKHILHHITIEMSLYYARGSSFARDLLKESSNSKSAFVHVYQSAELQVRAWQYANEFILTDEVLHGPHGLWLKGKAKDSSKTIPYAELLEDTLKRMKRGELHYQPTPVGGCTSGEVCHKRISVNFLGCDGCKSAAIKPSKVLKLIEVQKVLVSHCDVDSPERNAENQTLFELTEFAQTMGISA</sequence>
<evidence type="ECO:0000313" key="1">
    <source>
        <dbReference type="EMBL" id="RII76837.1"/>
    </source>
</evidence>
<gene>
    <name evidence="1" type="ORF">D0894_15210</name>
</gene>
<dbReference type="EMBL" id="QWLL01000033">
    <property type="protein sequence ID" value="RII76837.1"/>
    <property type="molecule type" value="Genomic_DNA"/>
</dbReference>
<name>A0A399M6B8_9PSED</name>
<evidence type="ECO:0000313" key="2">
    <source>
        <dbReference type="Proteomes" id="UP000265875"/>
    </source>
</evidence>